<comment type="caution">
    <text evidence="1">The sequence shown here is derived from an EMBL/GenBank/DDBJ whole genome shotgun (WGS) entry which is preliminary data.</text>
</comment>
<proteinExistence type="predicted"/>
<dbReference type="RefSeq" id="WP_104507282.1">
    <property type="nucleotide sequence ID" value="NZ_JACIGC010000002.1"/>
</dbReference>
<sequence length="124" mass="12797">MKTLVVAAVATCLLLSSAAAQAPASPIGLWRVADGSAIIRVKPCGKAICGYVAAAPAPAPGATSAVGKKILVNLRQDGAVWRGIIFNIDDGKTYSGEVSLNGDRLKVKGCLPNGFCGGEMWRRE</sequence>
<dbReference type="PANTHER" id="PTHR36919">
    <property type="entry name" value="BLR1215 PROTEIN"/>
    <property type="match status" value="1"/>
</dbReference>
<accession>A0A2S6NBG7</accession>
<dbReference type="Pfam" id="PF09917">
    <property type="entry name" value="DUF2147"/>
    <property type="match status" value="1"/>
</dbReference>
<dbReference type="Gene3D" id="2.40.128.520">
    <property type="match status" value="1"/>
</dbReference>
<dbReference type="PANTHER" id="PTHR36919:SF2">
    <property type="entry name" value="BLL6627 PROTEIN"/>
    <property type="match status" value="1"/>
</dbReference>
<gene>
    <name evidence="1" type="ORF">CCR94_07625</name>
</gene>
<reference evidence="1 2" key="1">
    <citation type="journal article" date="2018" name="Arch. Microbiol.">
        <title>New insights into the metabolic potential of the phototrophic purple bacterium Rhodopila globiformis DSM 161(T) from its draft genome sequence and evidence for a vanadium-dependent nitrogenase.</title>
        <authorList>
            <person name="Imhoff J.F."/>
            <person name="Rahn T."/>
            <person name="Kunzel S."/>
            <person name="Neulinger S.C."/>
        </authorList>
    </citation>
    <scope>NUCLEOTIDE SEQUENCE [LARGE SCALE GENOMIC DNA]</scope>
    <source>
        <strain evidence="1 2">DSM 16996</strain>
    </source>
</reference>
<dbReference type="AlphaFoldDB" id="A0A2S6NBG7"/>
<dbReference type="Proteomes" id="UP000239089">
    <property type="component" value="Unassembled WGS sequence"/>
</dbReference>
<dbReference type="InterPro" id="IPR019223">
    <property type="entry name" value="DUF2147"/>
</dbReference>
<name>A0A2S6NBG7_9HYPH</name>
<evidence type="ECO:0000313" key="1">
    <source>
        <dbReference type="EMBL" id="PPQ31956.1"/>
    </source>
</evidence>
<keyword evidence="2" id="KW-1185">Reference proteome</keyword>
<organism evidence="1 2">
    <name type="scientific">Rhodoblastus sphagnicola</name>
    <dbReference type="NCBI Taxonomy" id="333368"/>
    <lineage>
        <taxon>Bacteria</taxon>
        <taxon>Pseudomonadati</taxon>
        <taxon>Pseudomonadota</taxon>
        <taxon>Alphaproteobacteria</taxon>
        <taxon>Hyphomicrobiales</taxon>
        <taxon>Rhodoblastaceae</taxon>
        <taxon>Rhodoblastus</taxon>
    </lineage>
</organism>
<dbReference type="EMBL" id="NHSJ01000046">
    <property type="protein sequence ID" value="PPQ31956.1"/>
    <property type="molecule type" value="Genomic_DNA"/>
</dbReference>
<evidence type="ECO:0000313" key="2">
    <source>
        <dbReference type="Proteomes" id="UP000239089"/>
    </source>
</evidence>
<protein>
    <submittedName>
        <fullName evidence="1">Uncharacterized protein</fullName>
    </submittedName>
</protein>
<dbReference type="OrthoDB" id="9811671at2"/>